<organism evidence="9 10">
    <name type="scientific">Salsuginibacillus halophilus</name>
    <dbReference type="NCBI Taxonomy" id="517424"/>
    <lineage>
        <taxon>Bacteria</taxon>
        <taxon>Bacillati</taxon>
        <taxon>Bacillota</taxon>
        <taxon>Bacilli</taxon>
        <taxon>Bacillales</taxon>
        <taxon>Bacillaceae</taxon>
        <taxon>Salsuginibacillus</taxon>
    </lineage>
</organism>
<evidence type="ECO:0000259" key="8">
    <source>
        <dbReference type="PROSITE" id="PS50949"/>
    </source>
</evidence>
<evidence type="ECO:0000256" key="1">
    <source>
        <dbReference type="ARBA" id="ARBA00001933"/>
    </source>
</evidence>
<dbReference type="CDD" id="cd07377">
    <property type="entry name" value="WHTH_GntR"/>
    <property type="match status" value="1"/>
</dbReference>
<comment type="caution">
    <text evidence="9">The sequence shown here is derived from an EMBL/GenBank/DDBJ whole genome shotgun (WGS) entry which is preliminary data.</text>
</comment>
<dbReference type="EMBL" id="PYAV01000012">
    <property type="protein sequence ID" value="PSL42947.1"/>
    <property type="molecule type" value="Genomic_DNA"/>
</dbReference>
<dbReference type="GO" id="GO:0003677">
    <property type="term" value="F:DNA binding"/>
    <property type="evidence" value="ECO:0007669"/>
    <property type="project" value="UniProtKB-KW"/>
</dbReference>
<feature type="domain" description="HTH gntR-type" evidence="8">
    <location>
        <begin position="13"/>
        <end position="81"/>
    </location>
</feature>
<dbReference type="InterPro" id="IPR051446">
    <property type="entry name" value="HTH_trans_reg/aminotransferase"/>
</dbReference>
<keyword evidence="3" id="KW-0808">Transferase</keyword>
<keyword evidence="4" id="KW-0663">Pyridoxal phosphate</keyword>
<proteinExistence type="inferred from homology"/>
<dbReference type="RefSeq" id="WP_106589483.1">
    <property type="nucleotide sequence ID" value="NZ_PYAV01000012.1"/>
</dbReference>
<evidence type="ECO:0000256" key="7">
    <source>
        <dbReference type="ARBA" id="ARBA00023163"/>
    </source>
</evidence>
<dbReference type="OrthoDB" id="9808770at2"/>
<evidence type="ECO:0000256" key="2">
    <source>
        <dbReference type="ARBA" id="ARBA00005384"/>
    </source>
</evidence>
<dbReference type="AlphaFoldDB" id="A0A2P8H9P5"/>
<dbReference type="InterPro" id="IPR036390">
    <property type="entry name" value="WH_DNA-bd_sf"/>
</dbReference>
<reference evidence="9 10" key="1">
    <citation type="submission" date="2018-03" db="EMBL/GenBank/DDBJ databases">
        <title>Genomic Encyclopedia of Type Strains, Phase III (KMG-III): the genomes of soil and plant-associated and newly described type strains.</title>
        <authorList>
            <person name="Whitman W."/>
        </authorList>
    </citation>
    <scope>NUCLEOTIDE SEQUENCE [LARGE SCALE GENOMIC DNA]</scope>
    <source>
        <strain evidence="9 10">CGMCC 1.07653</strain>
    </source>
</reference>
<dbReference type="InterPro" id="IPR015421">
    <property type="entry name" value="PyrdxlP-dep_Trfase_major"/>
</dbReference>
<comment type="cofactor">
    <cofactor evidence="1">
        <name>pyridoxal 5'-phosphate</name>
        <dbReference type="ChEBI" id="CHEBI:597326"/>
    </cofactor>
</comment>
<dbReference type="PANTHER" id="PTHR46577">
    <property type="entry name" value="HTH-TYPE TRANSCRIPTIONAL REGULATORY PROTEIN GABR"/>
    <property type="match status" value="1"/>
</dbReference>
<dbReference type="SUPFAM" id="SSF46785">
    <property type="entry name" value="Winged helix' DNA-binding domain"/>
    <property type="match status" value="1"/>
</dbReference>
<dbReference type="Gene3D" id="1.10.10.10">
    <property type="entry name" value="Winged helix-like DNA-binding domain superfamily/Winged helix DNA-binding domain"/>
    <property type="match status" value="1"/>
</dbReference>
<dbReference type="PANTHER" id="PTHR46577:SF1">
    <property type="entry name" value="HTH-TYPE TRANSCRIPTIONAL REGULATORY PROTEIN GABR"/>
    <property type="match status" value="1"/>
</dbReference>
<dbReference type="SMART" id="SM00345">
    <property type="entry name" value="HTH_GNTR"/>
    <property type="match status" value="1"/>
</dbReference>
<dbReference type="Gene3D" id="3.40.640.10">
    <property type="entry name" value="Type I PLP-dependent aspartate aminotransferase-like (Major domain)"/>
    <property type="match status" value="1"/>
</dbReference>
<evidence type="ECO:0000256" key="3">
    <source>
        <dbReference type="ARBA" id="ARBA00022576"/>
    </source>
</evidence>
<name>A0A2P8H9P5_9BACI</name>
<accession>A0A2P8H9P5</accession>
<keyword evidence="10" id="KW-1185">Reference proteome</keyword>
<protein>
    <submittedName>
        <fullName evidence="9">GntR family transcriptional regulator</fullName>
    </submittedName>
</protein>
<comment type="similarity">
    <text evidence="2">In the C-terminal section; belongs to the class-I pyridoxal-phosphate-dependent aminotransferase family.</text>
</comment>
<dbReference type="SUPFAM" id="SSF53383">
    <property type="entry name" value="PLP-dependent transferases"/>
    <property type="match status" value="1"/>
</dbReference>
<dbReference type="GO" id="GO:0030170">
    <property type="term" value="F:pyridoxal phosphate binding"/>
    <property type="evidence" value="ECO:0007669"/>
    <property type="project" value="InterPro"/>
</dbReference>
<keyword evidence="7" id="KW-0804">Transcription</keyword>
<dbReference type="InterPro" id="IPR015424">
    <property type="entry name" value="PyrdxlP-dep_Trfase"/>
</dbReference>
<dbReference type="Pfam" id="PF00392">
    <property type="entry name" value="GntR"/>
    <property type="match status" value="1"/>
</dbReference>
<evidence type="ECO:0000313" key="10">
    <source>
        <dbReference type="Proteomes" id="UP000242310"/>
    </source>
</evidence>
<dbReference type="Proteomes" id="UP000242310">
    <property type="component" value="Unassembled WGS sequence"/>
</dbReference>
<gene>
    <name evidence="9" type="ORF">B0H94_11230</name>
</gene>
<sequence length="472" mass="53967">MIGLNIDRHAPGSYIYQQVYQQLKEAVLKNQLAPHEQLPAKRSLAAELNVSLNSVNAAYQQLIAEGFIYSIERQGYFAEDLEYTVDTEHQVPSLPEDLQEDTHSKMDVSFSHMQVDTEEFPLKKWLKCEQQALYNFTSLHKQYGDPKGIYELRASIAQLIAFNRGVRAHPEQIILGAGTQELMRTLTRLLPEETAYGLEEPGYQRVYQLLKQEKRNVITLPLDDKGIQAEGLRHYKPDVLFTTPSHQFPTGVIMPASRRMQLLNWASENPGRYIIEDDYDSEYKYDTDSIPSLQSLDRHEQVIYMGTFSKSLMPGLRLSYMVLPVQLIRSYQKMQPTFIQSCSTIQQISLKLFIDEGHYLRHTKRMKQVYKDKREACVAAFENVFGDNVTISGAKSGLHFVAAFRTEKTEAAIIAEAATQNIEVYSLSRFELESSTSHKRDPTLIIGFAGLHSEEMHPAVQALYKVIYDTHA</sequence>
<dbReference type="PROSITE" id="PS50949">
    <property type="entry name" value="HTH_GNTR"/>
    <property type="match status" value="1"/>
</dbReference>
<evidence type="ECO:0000313" key="9">
    <source>
        <dbReference type="EMBL" id="PSL42947.1"/>
    </source>
</evidence>
<keyword evidence="5" id="KW-0805">Transcription regulation</keyword>
<dbReference type="GO" id="GO:0008483">
    <property type="term" value="F:transaminase activity"/>
    <property type="evidence" value="ECO:0007669"/>
    <property type="project" value="UniProtKB-KW"/>
</dbReference>
<evidence type="ECO:0000256" key="6">
    <source>
        <dbReference type="ARBA" id="ARBA00023125"/>
    </source>
</evidence>
<dbReference type="InterPro" id="IPR004839">
    <property type="entry name" value="Aminotransferase_I/II_large"/>
</dbReference>
<dbReference type="CDD" id="cd00609">
    <property type="entry name" value="AAT_like"/>
    <property type="match status" value="1"/>
</dbReference>
<dbReference type="Pfam" id="PF00155">
    <property type="entry name" value="Aminotran_1_2"/>
    <property type="match status" value="1"/>
</dbReference>
<keyword evidence="3" id="KW-0032">Aminotransferase</keyword>
<dbReference type="InterPro" id="IPR000524">
    <property type="entry name" value="Tscrpt_reg_HTH_GntR"/>
</dbReference>
<evidence type="ECO:0000256" key="4">
    <source>
        <dbReference type="ARBA" id="ARBA00022898"/>
    </source>
</evidence>
<dbReference type="GO" id="GO:0003700">
    <property type="term" value="F:DNA-binding transcription factor activity"/>
    <property type="evidence" value="ECO:0007669"/>
    <property type="project" value="InterPro"/>
</dbReference>
<evidence type="ECO:0000256" key="5">
    <source>
        <dbReference type="ARBA" id="ARBA00023015"/>
    </source>
</evidence>
<keyword evidence="6" id="KW-0238">DNA-binding</keyword>
<dbReference type="InterPro" id="IPR036388">
    <property type="entry name" value="WH-like_DNA-bd_sf"/>
</dbReference>